<organism evidence="2 3">
    <name type="scientific">Linnemannia exigua</name>
    <dbReference type="NCBI Taxonomy" id="604196"/>
    <lineage>
        <taxon>Eukaryota</taxon>
        <taxon>Fungi</taxon>
        <taxon>Fungi incertae sedis</taxon>
        <taxon>Mucoromycota</taxon>
        <taxon>Mortierellomycotina</taxon>
        <taxon>Mortierellomycetes</taxon>
        <taxon>Mortierellales</taxon>
        <taxon>Mortierellaceae</taxon>
        <taxon>Linnemannia</taxon>
    </lineage>
</organism>
<gene>
    <name evidence="2" type="ORF">BGZ95_007544</name>
</gene>
<feature type="region of interest" description="Disordered" evidence="1">
    <location>
        <begin position="62"/>
        <end position="83"/>
    </location>
</feature>
<sequence>MTNTDSATKNRRLSLIRLFNGNKKDASSTTEAVPVIPANYRHSMAPSMEAIQSQMMRERRKSIAAVTGDSSSRSVSLDMKHPVEMTDKMRQFDELLQKRRGSTIRISLTPSLLQEC</sequence>
<dbReference type="Proteomes" id="UP001194580">
    <property type="component" value="Unassembled WGS sequence"/>
</dbReference>
<keyword evidence="3" id="KW-1185">Reference proteome</keyword>
<comment type="caution">
    <text evidence="2">The sequence shown here is derived from an EMBL/GenBank/DDBJ whole genome shotgun (WGS) entry which is preliminary data.</text>
</comment>
<evidence type="ECO:0000313" key="2">
    <source>
        <dbReference type="EMBL" id="KAG0276437.1"/>
    </source>
</evidence>
<evidence type="ECO:0000256" key="1">
    <source>
        <dbReference type="SAM" id="MobiDB-lite"/>
    </source>
</evidence>
<dbReference type="EMBL" id="JAAAIL010000371">
    <property type="protein sequence ID" value="KAG0276437.1"/>
    <property type="molecule type" value="Genomic_DNA"/>
</dbReference>
<reference evidence="2" key="1">
    <citation type="journal article" date="2020" name="Fungal Divers.">
        <title>Resolving the Mortierellaceae phylogeny through synthesis of multi-gene phylogenetics and phylogenomics.</title>
        <authorList>
            <person name="Vandepol N."/>
            <person name="Liber J."/>
            <person name="Desiro A."/>
            <person name="Na H."/>
            <person name="Kennedy M."/>
            <person name="Barry K."/>
            <person name="Grigoriev I.V."/>
            <person name="Miller A.N."/>
            <person name="O'Donnell K."/>
            <person name="Stajich J.E."/>
            <person name="Bonito G."/>
        </authorList>
    </citation>
    <scope>NUCLEOTIDE SEQUENCE</scope>
    <source>
        <strain evidence="2">NRRL 28262</strain>
    </source>
</reference>
<proteinExistence type="predicted"/>
<accession>A0AAD4H7T2</accession>
<evidence type="ECO:0000313" key="3">
    <source>
        <dbReference type="Proteomes" id="UP001194580"/>
    </source>
</evidence>
<dbReference type="AlphaFoldDB" id="A0AAD4H7T2"/>
<protein>
    <submittedName>
        <fullName evidence="2">Uncharacterized protein</fullName>
    </submittedName>
</protein>
<name>A0AAD4H7T2_9FUNG</name>